<dbReference type="Proteomes" id="UP000803844">
    <property type="component" value="Unassembled WGS sequence"/>
</dbReference>
<organism evidence="4 5">
    <name type="scientific">Cryphonectria parasitica (strain ATCC 38755 / EP155)</name>
    <dbReference type="NCBI Taxonomy" id="660469"/>
    <lineage>
        <taxon>Eukaryota</taxon>
        <taxon>Fungi</taxon>
        <taxon>Dikarya</taxon>
        <taxon>Ascomycota</taxon>
        <taxon>Pezizomycotina</taxon>
        <taxon>Sordariomycetes</taxon>
        <taxon>Sordariomycetidae</taxon>
        <taxon>Diaporthales</taxon>
        <taxon>Cryphonectriaceae</taxon>
        <taxon>Cryphonectria-Endothia species complex</taxon>
        <taxon>Cryphonectria</taxon>
    </lineage>
</organism>
<dbReference type="EMBL" id="MU032345">
    <property type="protein sequence ID" value="KAF3768455.1"/>
    <property type="molecule type" value="Genomic_DNA"/>
</dbReference>
<evidence type="ECO:0000313" key="4">
    <source>
        <dbReference type="EMBL" id="KAF3768455.1"/>
    </source>
</evidence>
<dbReference type="PANTHER" id="PTHR24198:SF165">
    <property type="entry name" value="ANKYRIN REPEAT-CONTAINING PROTEIN-RELATED"/>
    <property type="match status" value="1"/>
</dbReference>
<evidence type="ECO:0000313" key="5">
    <source>
        <dbReference type="Proteomes" id="UP000803844"/>
    </source>
</evidence>
<dbReference type="PROSITE" id="PS50297">
    <property type="entry name" value="ANK_REP_REGION"/>
    <property type="match status" value="1"/>
</dbReference>
<dbReference type="SUPFAM" id="SSF48403">
    <property type="entry name" value="Ankyrin repeat"/>
    <property type="match status" value="1"/>
</dbReference>
<protein>
    <submittedName>
        <fullName evidence="4">Ankyrin</fullName>
    </submittedName>
</protein>
<sequence length="133" mass="14181">MRLLIDHGSRVDTMDHTGRFAILHAVDSHSVDVLRMLLDAGASPNPQVPVIFFRSSPITAASFGGLTEMVKLLCGKGANVNEENPEGRTALQSVAIRGQDAECAAILVESGADINCISRNGWTALTTSITYNN</sequence>
<dbReference type="RefSeq" id="XP_040779416.1">
    <property type="nucleotide sequence ID" value="XM_040916223.1"/>
</dbReference>
<name>A0A9P5CST4_CRYP1</name>
<dbReference type="Gene3D" id="1.25.40.20">
    <property type="entry name" value="Ankyrin repeat-containing domain"/>
    <property type="match status" value="1"/>
</dbReference>
<dbReference type="GeneID" id="63833352"/>
<comment type="caution">
    <text evidence="4">The sequence shown here is derived from an EMBL/GenBank/DDBJ whole genome shotgun (WGS) entry which is preliminary data.</text>
</comment>
<keyword evidence="2 3" id="KW-0040">ANK repeat</keyword>
<evidence type="ECO:0000256" key="2">
    <source>
        <dbReference type="ARBA" id="ARBA00023043"/>
    </source>
</evidence>
<proteinExistence type="predicted"/>
<evidence type="ECO:0000256" key="1">
    <source>
        <dbReference type="ARBA" id="ARBA00022737"/>
    </source>
</evidence>
<feature type="repeat" description="ANK" evidence="3">
    <location>
        <begin position="86"/>
        <end position="119"/>
    </location>
</feature>
<gene>
    <name evidence="4" type="ORF">M406DRAFT_243606</name>
</gene>
<keyword evidence="5" id="KW-1185">Reference proteome</keyword>
<dbReference type="InterPro" id="IPR002110">
    <property type="entry name" value="Ankyrin_rpt"/>
</dbReference>
<dbReference type="InterPro" id="IPR036770">
    <property type="entry name" value="Ankyrin_rpt-contain_sf"/>
</dbReference>
<reference evidence="4" key="1">
    <citation type="journal article" date="2020" name="Phytopathology">
        <title>Genome sequence of the chestnut blight fungus Cryphonectria parasitica EP155: A fundamental resource for an archetypical invasive plant pathogen.</title>
        <authorList>
            <person name="Crouch J.A."/>
            <person name="Dawe A."/>
            <person name="Aerts A."/>
            <person name="Barry K."/>
            <person name="Churchill A.C.L."/>
            <person name="Grimwood J."/>
            <person name="Hillman B."/>
            <person name="Milgroom M.G."/>
            <person name="Pangilinan J."/>
            <person name="Smith M."/>
            <person name="Salamov A."/>
            <person name="Schmutz J."/>
            <person name="Yadav J."/>
            <person name="Grigoriev I.V."/>
            <person name="Nuss D."/>
        </authorList>
    </citation>
    <scope>NUCLEOTIDE SEQUENCE</scope>
    <source>
        <strain evidence="4">EP155</strain>
    </source>
</reference>
<keyword evidence="1" id="KW-0677">Repeat</keyword>
<accession>A0A9P5CST4</accession>
<feature type="non-terminal residue" evidence="4">
    <location>
        <position position="133"/>
    </location>
</feature>
<dbReference type="AlphaFoldDB" id="A0A9P5CST4"/>
<dbReference type="OrthoDB" id="341259at2759"/>
<evidence type="ECO:0000256" key="3">
    <source>
        <dbReference type="PROSITE-ProRule" id="PRU00023"/>
    </source>
</evidence>
<dbReference type="PROSITE" id="PS50088">
    <property type="entry name" value="ANK_REPEAT"/>
    <property type="match status" value="1"/>
</dbReference>
<dbReference type="Pfam" id="PF12796">
    <property type="entry name" value="Ank_2"/>
    <property type="match status" value="1"/>
</dbReference>
<dbReference type="SMART" id="SM00248">
    <property type="entry name" value="ANK"/>
    <property type="match status" value="3"/>
</dbReference>
<dbReference type="PANTHER" id="PTHR24198">
    <property type="entry name" value="ANKYRIN REPEAT AND PROTEIN KINASE DOMAIN-CONTAINING PROTEIN"/>
    <property type="match status" value="1"/>
</dbReference>